<dbReference type="EMBL" id="KE145367">
    <property type="protein sequence ID" value="EPE29193.1"/>
    <property type="molecule type" value="Genomic_DNA"/>
</dbReference>
<name>S3DRW6_GLAL2</name>
<evidence type="ECO:0000313" key="2">
    <source>
        <dbReference type="Proteomes" id="UP000016922"/>
    </source>
</evidence>
<accession>S3DRW6</accession>
<dbReference type="Proteomes" id="UP000016922">
    <property type="component" value="Unassembled WGS sequence"/>
</dbReference>
<dbReference type="RefSeq" id="XP_008083302.1">
    <property type="nucleotide sequence ID" value="XM_008085111.1"/>
</dbReference>
<sequence length="106" mass="12061">MEAVVTESAFKADVVNNWIRAELASSTGTEDHVSVWSRQRKEHTTICIEDEYYRSSLAERHAYGDERVRGRQRLLDSFSTIQADDNHAACMVVTSTHIIVKRNGHV</sequence>
<dbReference type="HOGENOM" id="CLU_2223538_0_0_1"/>
<protein>
    <submittedName>
        <fullName evidence="1">Uncharacterized protein</fullName>
    </submittedName>
</protein>
<organism evidence="1 2">
    <name type="scientific">Glarea lozoyensis (strain ATCC 20868 / MF5171)</name>
    <dbReference type="NCBI Taxonomy" id="1116229"/>
    <lineage>
        <taxon>Eukaryota</taxon>
        <taxon>Fungi</taxon>
        <taxon>Dikarya</taxon>
        <taxon>Ascomycota</taxon>
        <taxon>Pezizomycotina</taxon>
        <taxon>Leotiomycetes</taxon>
        <taxon>Helotiales</taxon>
        <taxon>Helotiaceae</taxon>
        <taxon>Glarea</taxon>
    </lineage>
</organism>
<keyword evidence="2" id="KW-1185">Reference proteome</keyword>
<dbReference type="GeneID" id="19459411"/>
<evidence type="ECO:0000313" key="1">
    <source>
        <dbReference type="EMBL" id="EPE29193.1"/>
    </source>
</evidence>
<dbReference type="AlphaFoldDB" id="S3DRW6"/>
<gene>
    <name evidence="1" type="ORF">GLAREA_00353</name>
</gene>
<proteinExistence type="predicted"/>
<dbReference type="KEGG" id="glz:GLAREA_00353"/>
<reference evidence="1 2" key="1">
    <citation type="journal article" date="2013" name="BMC Genomics">
        <title>Genomics-driven discovery of the pneumocandin biosynthetic gene cluster in the fungus Glarea lozoyensis.</title>
        <authorList>
            <person name="Chen L."/>
            <person name="Yue Q."/>
            <person name="Zhang X."/>
            <person name="Xiang M."/>
            <person name="Wang C."/>
            <person name="Li S."/>
            <person name="Che Y."/>
            <person name="Ortiz-Lopez F.J."/>
            <person name="Bills G.F."/>
            <person name="Liu X."/>
            <person name="An Z."/>
        </authorList>
    </citation>
    <scope>NUCLEOTIDE SEQUENCE [LARGE SCALE GENOMIC DNA]</scope>
    <source>
        <strain evidence="2">ATCC 20868 / MF5171</strain>
    </source>
</reference>